<evidence type="ECO:0000256" key="1">
    <source>
        <dbReference type="ARBA" id="ARBA00004342"/>
    </source>
</evidence>
<dbReference type="PANTHER" id="PTHR10498">
    <property type="entry name" value="PARALEMMIN-RELATED"/>
    <property type="match status" value="1"/>
</dbReference>
<comment type="subcellular location">
    <subcellularLocation>
        <location evidence="1">Cell membrane</location>
        <topology evidence="1">Lipid-anchor</topology>
        <orientation evidence="1">Cytoplasmic side</orientation>
    </subcellularLocation>
</comment>
<feature type="region of interest" description="Disordered" evidence="7">
    <location>
        <begin position="453"/>
        <end position="480"/>
    </location>
</feature>
<dbReference type="Proteomes" id="UP001331515">
    <property type="component" value="Unassembled WGS sequence"/>
</dbReference>
<evidence type="ECO:0000256" key="5">
    <source>
        <dbReference type="ARBA" id="ARBA00023136"/>
    </source>
</evidence>
<feature type="compositionally biased region" description="Basic and acidic residues" evidence="7">
    <location>
        <begin position="343"/>
        <end position="360"/>
    </location>
</feature>
<keyword evidence="8" id="KW-0812">Transmembrane</keyword>
<evidence type="ECO:0000256" key="7">
    <source>
        <dbReference type="SAM" id="MobiDB-lite"/>
    </source>
</evidence>
<feature type="transmembrane region" description="Helical" evidence="8">
    <location>
        <begin position="6"/>
        <end position="24"/>
    </location>
</feature>
<protein>
    <submittedName>
        <fullName evidence="9">Uncharacterized protein</fullName>
    </submittedName>
</protein>
<organism evidence="9 10">
    <name type="scientific">Champsocephalus gunnari</name>
    <name type="common">Mackerel icefish</name>
    <dbReference type="NCBI Taxonomy" id="52237"/>
    <lineage>
        <taxon>Eukaryota</taxon>
        <taxon>Metazoa</taxon>
        <taxon>Chordata</taxon>
        <taxon>Craniata</taxon>
        <taxon>Vertebrata</taxon>
        <taxon>Euteleostomi</taxon>
        <taxon>Actinopterygii</taxon>
        <taxon>Neopterygii</taxon>
        <taxon>Teleostei</taxon>
        <taxon>Neoteleostei</taxon>
        <taxon>Acanthomorphata</taxon>
        <taxon>Eupercaria</taxon>
        <taxon>Perciformes</taxon>
        <taxon>Notothenioidei</taxon>
        <taxon>Channichthyidae</taxon>
        <taxon>Champsocephalus</taxon>
    </lineage>
</organism>
<gene>
    <name evidence="9" type="ORF">CgunFtcFv8_004682</name>
</gene>
<dbReference type="EMBL" id="JAURVH010001515">
    <property type="protein sequence ID" value="KAK5933024.1"/>
    <property type="molecule type" value="Genomic_DNA"/>
</dbReference>
<evidence type="ECO:0000256" key="4">
    <source>
        <dbReference type="ARBA" id="ARBA00023054"/>
    </source>
</evidence>
<dbReference type="Gene3D" id="3.10.129.10">
    <property type="entry name" value="Hotdog Thioesterase"/>
    <property type="match status" value="1"/>
</dbReference>
<keyword evidence="2" id="KW-1003">Cell membrane</keyword>
<reference evidence="9 10" key="1">
    <citation type="journal article" date="2023" name="Mol. Biol. Evol.">
        <title>Genomics of Secondarily Temperate Adaptation in the Only Non-Antarctic Icefish.</title>
        <authorList>
            <person name="Rivera-Colon A.G."/>
            <person name="Rayamajhi N."/>
            <person name="Minhas B.F."/>
            <person name="Madrigal G."/>
            <person name="Bilyk K.T."/>
            <person name="Yoon V."/>
            <person name="Hune M."/>
            <person name="Gregory S."/>
            <person name="Cheng C.H.C."/>
            <person name="Catchen J.M."/>
        </authorList>
    </citation>
    <scope>NUCLEOTIDE SEQUENCE [LARGE SCALE GENOMIC DNA]</scope>
    <source>
        <tissue evidence="9">White muscle</tissue>
    </source>
</reference>
<keyword evidence="10" id="KW-1185">Reference proteome</keyword>
<evidence type="ECO:0000256" key="6">
    <source>
        <dbReference type="ARBA" id="ARBA00023288"/>
    </source>
</evidence>
<sequence length="490" mass="54524">MGNAQSYVVSSLSVCCVYIVYVHIYSSYKSLKTHVLYQERLPSFLFLYIKYLTKTVAQRTGFLSKETTNQPDVVYTVLNCRLHTPLLRSFCGAAGYGWDYPDSDYRDVPLCFPEVLCRRLLLTLITDQHFRLSPAGLVCVRQSLKTLQPVDELKKGPFSLQARVLQYRSLDVGVEVDVCLSAASRTGTPVWESVLTLLSGNKTHKTCGNPSEREDTCQPDECVAEDVKQVDLKVSWMSGLQSVWFFSPLRLFGCRSITAPSLWMLSVCMAEIEKHKGVGVITAPVKVSAQFKEPLLLPGRVTISFWEMTGNKGGSGVQLHHDFTGVAFKMQPANGHALVENGPHSRRDGASEDERMEGSRRNSSWVLDCQDSGENNSTDPHEALTETSTLTFVDVHESAESHSLHGLVYLREFVLIDDDDDGDMSLREKTVTDLTVMDGRAADLVCGRLLSTSSGSLSESREEEEAEEEPQQEEEEAAGAKKRCCFCTLL</sequence>
<dbReference type="GO" id="GO:0005886">
    <property type="term" value="C:plasma membrane"/>
    <property type="evidence" value="ECO:0007669"/>
    <property type="project" value="UniProtKB-SubCell"/>
</dbReference>
<evidence type="ECO:0000256" key="8">
    <source>
        <dbReference type="SAM" id="Phobius"/>
    </source>
</evidence>
<comment type="caution">
    <text evidence="9">The sequence shown here is derived from an EMBL/GenBank/DDBJ whole genome shotgun (WGS) entry which is preliminary data.</text>
</comment>
<keyword evidence="4" id="KW-0175">Coiled coil</keyword>
<evidence type="ECO:0000313" key="10">
    <source>
        <dbReference type="Proteomes" id="UP001331515"/>
    </source>
</evidence>
<keyword evidence="6" id="KW-0449">Lipoprotein</keyword>
<feature type="compositionally biased region" description="Acidic residues" evidence="7">
    <location>
        <begin position="461"/>
        <end position="477"/>
    </location>
</feature>
<keyword evidence="3" id="KW-0597">Phosphoprotein</keyword>
<evidence type="ECO:0000256" key="3">
    <source>
        <dbReference type="ARBA" id="ARBA00022553"/>
    </source>
</evidence>
<dbReference type="PANTHER" id="PTHR10498:SF10">
    <property type="entry name" value="PALM2 AND AKAP2 FUSION-RELATED"/>
    <property type="match status" value="1"/>
</dbReference>
<name>A0AAN8I8T5_CHAGU</name>
<evidence type="ECO:0000256" key="2">
    <source>
        <dbReference type="ARBA" id="ARBA00022475"/>
    </source>
</evidence>
<accession>A0AAN8I8T5</accession>
<proteinExistence type="predicted"/>
<feature type="region of interest" description="Disordered" evidence="7">
    <location>
        <begin position="336"/>
        <end position="382"/>
    </location>
</feature>
<keyword evidence="5 8" id="KW-0472">Membrane</keyword>
<keyword evidence="8" id="KW-1133">Transmembrane helix</keyword>
<evidence type="ECO:0000313" key="9">
    <source>
        <dbReference type="EMBL" id="KAK5933024.1"/>
    </source>
</evidence>
<dbReference type="AlphaFoldDB" id="A0AAN8I8T5"/>